<dbReference type="PANTHER" id="PTHR35111">
    <property type="entry name" value="F10A5.9-RELATED"/>
    <property type="match status" value="1"/>
</dbReference>
<evidence type="ECO:0000256" key="1">
    <source>
        <dbReference type="SAM" id="MobiDB-lite"/>
    </source>
</evidence>
<evidence type="ECO:0000313" key="3">
    <source>
        <dbReference type="Proteomes" id="UP001229421"/>
    </source>
</evidence>
<keyword evidence="3" id="KW-1185">Reference proteome</keyword>
<sequence>MSLIDRLRDAVLRLIMISALSKVSSTTNTATYDGQSPMRLSSRSSLKSSPVVLATTRRQRDSHHTEAVADCIEFIKRSANVEKKSSSVYDKNADQIVVPLPVM</sequence>
<dbReference type="PANTHER" id="PTHR35111:SF1">
    <property type="entry name" value="OS04G0115900 PROTEIN"/>
    <property type="match status" value="1"/>
</dbReference>
<gene>
    <name evidence="2" type="ORF">QVD17_18869</name>
</gene>
<accession>A0AAD8KPY3</accession>
<reference evidence="2" key="1">
    <citation type="journal article" date="2023" name="bioRxiv">
        <title>Improved chromosome-level genome assembly for marigold (Tagetes erecta).</title>
        <authorList>
            <person name="Jiang F."/>
            <person name="Yuan L."/>
            <person name="Wang S."/>
            <person name="Wang H."/>
            <person name="Xu D."/>
            <person name="Wang A."/>
            <person name="Fan W."/>
        </authorList>
    </citation>
    <scope>NUCLEOTIDE SEQUENCE</scope>
    <source>
        <strain evidence="2">WSJ</strain>
        <tissue evidence="2">Leaf</tissue>
    </source>
</reference>
<comment type="caution">
    <text evidence="2">The sequence shown here is derived from an EMBL/GenBank/DDBJ whole genome shotgun (WGS) entry which is preliminary data.</text>
</comment>
<dbReference type="EMBL" id="JAUHHV010000005">
    <property type="protein sequence ID" value="KAK1423565.1"/>
    <property type="molecule type" value="Genomic_DNA"/>
</dbReference>
<name>A0AAD8KPY3_TARER</name>
<dbReference type="AlphaFoldDB" id="A0AAD8KPY3"/>
<proteinExistence type="predicted"/>
<feature type="compositionally biased region" description="Low complexity" evidence="1">
    <location>
        <begin position="36"/>
        <end position="50"/>
    </location>
</feature>
<feature type="region of interest" description="Disordered" evidence="1">
    <location>
        <begin position="26"/>
        <end position="60"/>
    </location>
</feature>
<dbReference type="Proteomes" id="UP001229421">
    <property type="component" value="Unassembled WGS sequence"/>
</dbReference>
<organism evidence="2 3">
    <name type="scientific">Tagetes erecta</name>
    <name type="common">African marigold</name>
    <dbReference type="NCBI Taxonomy" id="13708"/>
    <lineage>
        <taxon>Eukaryota</taxon>
        <taxon>Viridiplantae</taxon>
        <taxon>Streptophyta</taxon>
        <taxon>Embryophyta</taxon>
        <taxon>Tracheophyta</taxon>
        <taxon>Spermatophyta</taxon>
        <taxon>Magnoliopsida</taxon>
        <taxon>eudicotyledons</taxon>
        <taxon>Gunneridae</taxon>
        <taxon>Pentapetalae</taxon>
        <taxon>asterids</taxon>
        <taxon>campanulids</taxon>
        <taxon>Asterales</taxon>
        <taxon>Asteraceae</taxon>
        <taxon>Asteroideae</taxon>
        <taxon>Heliantheae alliance</taxon>
        <taxon>Tageteae</taxon>
        <taxon>Tagetes</taxon>
    </lineage>
</organism>
<protein>
    <submittedName>
        <fullName evidence="2">Uncharacterized protein</fullName>
    </submittedName>
</protein>
<evidence type="ECO:0000313" key="2">
    <source>
        <dbReference type="EMBL" id="KAK1423565.1"/>
    </source>
</evidence>